<keyword evidence="2" id="KW-1185">Reference proteome</keyword>
<gene>
    <name evidence="1" type="ORF">SAMN05421753_11247</name>
</gene>
<dbReference type="EMBL" id="FOQD01000012">
    <property type="protein sequence ID" value="SFI76079.1"/>
    <property type="molecule type" value="Genomic_DNA"/>
</dbReference>
<protein>
    <submittedName>
        <fullName evidence="1">Uncharacterized protein</fullName>
    </submittedName>
</protein>
<accession>A0A1I3KU90</accession>
<evidence type="ECO:0000313" key="2">
    <source>
        <dbReference type="Proteomes" id="UP000199518"/>
    </source>
</evidence>
<reference evidence="2" key="1">
    <citation type="submission" date="2016-10" db="EMBL/GenBank/DDBJ databases">
        <authorList>
            <person name="Varghese N."/>
            <person name="Submissions S."/>
        </authorList>
    </citation>
    <scope>NUCLEOTIDE SEQUENCE [LARGE SCALE GENOMIC DNA]</scope>
    <source>
        <strain evidence="2">DSM 26348</strain>
    </source>
</reference>
<dbReference type="AlphaFoldDB" id="A0A1I3KU90"/>
<evidence type="ECO:0000313" key="1">
    <source>
        <dbReference type="EMBL" id="SFI76079.1"/>
    </source>
</evidence>
<dbReference type="RefSeq" id="WP_092051785.1">
    <property type="nucleotide sequence ID" value="NZ_FOQD01000012.1"/>
</dbReference>
<proteinExistence type="predicted"/>
<dbReference type="Proteomes" id="UP000199518">
    <property type="component" value="Unassembled WGS sequence"/>
</dbReference>
<sequence>MNRNIVEEMRDALKRADAMMSPREHFAHMVKRGLINSKGELTKKYGGTAEVEVGEVEAGCDADLQHPQK</sequence>
<dbReference type="STRING" id="1576369.SAMN05421753_11247"/>
<name>A0A1I3KU90_9PLAN</name>
<organism evidence="1 2">
    <name type="scientific">Planctomicrobium piriforme</name>
    <dbReference type="NCBI Taxonomy" id="1576369"/>
    <lineage>
        <taxon>Bacteria</taxon>
        <taxon>Pseudomonadati</taxon>
        <taxon>Planctomycetota</taxon>
        <taxon>Planctomycetia</taxon>
        <taxon>Planctomycetales</taxon>
        <taxon>Planctomycetaceae</taxon>
        <taxon>Planctomicrobium</taxon>
    </lineage>
</organism>